<evidence type="ECO:0000313" key="10">
    <source>
        <dbReference type="Proteomes" id="UP000193870"/>
    </source>
</evidence>
<dbReference type="EC" id="2.3.1.184" evidence="1 8"/>
<protein>
    <recommendedName>
        <fullName evidence="1 8">Acyl-homoserine-lactone synthase</fullName>
        <ecNumber evidence="1 8">2.3.1.184</ecNumber>
    </recommendedName>
    <alternativeName>
        <fullName evidence="8">Autoinducer synthesis protein</fullName>
    </alternativeName>
</protein>
<name>A0A1Y5TGG3_9RHOB</name>
<dbReference type="EMBL" id="FWFV01000009">
    <property type="protein sequence ID" value="SLN61348.1"/>
    <property type="molecule type" value="Genomic_DNA"/>
</dbReference>
<sequence>MIIIVDALNRHEYSGLLDRMFQLRAQVFGGRLGWDVHVENGREVDQFDALDPGYVIGVNEDGEVVSCVRALQTTGPHMLADVFSAILGGEAPLRSPTVWESTRFCVDTKRLGLGRGPGTISGATSELMIGSLEWAMTSGISDIVTVIDPIMNKVLKRSNNAPYDYLGETTQMGKVPAMAALLDCTPERIARVREFSGIDHDVFANESQARRFSDAAPVAKAEKATDAQMQSYLEEQLAEADTARDRAAALRTWNELYARGLVASRPPIPALSSVS</sequence>
<dbReference type="Pfam" id="PF00765">
    <property type="entry name" value="Autoind_synth"/>
    <property type="match status" value="1"/>
</dbReference>
<dbReference type="PANTHER" id="PTHR39322">
    <property type="entry name" value="ACYL-HOMOSERINE-LACTONE SYNTHASE"/>
    <property type="match status" value="1"/>
</dbReference>
<dbReference type="PROSITE" id="PS00949">
    <property type="entry name" value="AUTOINDUCER_SYNTH_1"/>
    <property type="match status" value="1"/>
</dbReference>
<proteinExistence type="inferred from homology"/>
<evidence type="ECO:0000256" key="5">
    <source>
        <dbReference type="ARBA" id="ARBA00022929"/>
    </source>
</evidence>
<dbReference type="STRING" id="315423.SAMN04488020_11018"/>
<keyword evidence="3 8" id="KW-0808">Transferase</keyword>
<evidence type="ECO:0000256" key="6">
    <source>
        <dbReference type="ARBA" id="ARBA00048576"/>
    </source>
</evidence>
<comment type="similarity">
    <text evidence="7 8">Belongs to the autoinducer synthase family.</text>
</comment>
<dbReference type="PANTHER" id="PTHR39322:SF1">
    <property type="entry name" value="ISOVALERYL-HOMOSERINE LACTONE SYNTHASE"/>
    <property type="match status" value="1"/>
</dbReference>
<keyword evidence="2 7" id="KW-0673">Quorum sensing</keyword>
<dbReference type="InterPro" id="IPR018311">
    <property type="entry name" value="Autoind_synth_CS"/>
</dbReference>
<dbReference type="InterPro" id="IPR001690">
    <property type="entry name" value="Autoind_synthase"/>
</dbReference>
<dbReference type="RefSeq" id="WP_085855048.1">
    <property type="nucleotide sequence ID" value="NZ_FOPF01000010.1"/>
</dbReference>
<accession>A0A1Y5TGG3</accession>
<comment type="catalytic activity">
    <reaction evidence="6 8">
        <text>a fatty acyl-[ACP] + S-adenosyl-L-methionine = an N-acyl-L-homoserine lactone + S-methyl-5'-thioadenosine + holo-[ACP] + H(+)</text>
        <dbReference type="Rhea" id="RHEA:10096"/>
        <dbReference type="Rhea" id="RHEA-COMP:9685"/>
        <dbReference type="Rhea" id="RHEA-COMP:14125"/>
        <dbReference type="ChEBI" id="CHEBI:15378"/>
        <dbReference type="ChEBI" id="CHEBI:17509"/>
        <dbReference type="ChEBI" id="CHEBI:55474"/>
        <dbReference type="ChEBI" id="CHEBI:59789"/>
        <dbReference type="ChEBI" id="CHEBI:64479"/>
        <dbReference type="ChEBI" id="CHEBI:138651"/>
        <dbReference type="EC" id="2.3.1.184"/>
    </reaction>
</comment>
<dbReference type="GO" id="GO:0009372">
    <property type="term" value="P:quorum sensing"/>
    <property type="evidence" value="ECO:0007669"/>
    <property type="project" value="UniProtKB-UniRule"/>
</dbReference>
<keyword evidence="5 7" id="KW-0071">Autoinducer synthesis</keyword>
<keyword evidence="10" id="KW-1185">Reference proteome</keyword>
<dbReference type="InterPro" id="IPR016181">
    <property type="entry name" value="Acyl_CoA_acyltransferase"/>
</dbReference>
<dbReference type="PROSITE" id="PS51187">
    <property type="entry name" value="AUTOINDUCER_SYNTH_2"/>
    <property type="match status" value="1"/>
</dbReference>
<dbReference type="GO" id="GO:0061579">
    <property type="term" value="F:N-acyl homoserine lactone synthase activity"/>
    <property type="evidence" value="ECO:0007669"/>
    <property type="project" value="UniProtKB-UniRule"/>
</dbReference>
<reference evidence="9 10" key="1">
    <citation type="submission" date="2017-03" db="EMBL/GenBank/DDBJ databases">
        <authorList>
            <person name="Afonso C.L."/>
            <person name="Miller P.J."/>
            <person name="Scott M.A."/>
            <person name="Spackman E."/>
            <person name="Goraichik I."/>
            <person name="Dimitrov K.M."/>
            <person name="Suarez D.L."/>
            <person name="Swayne D.E."/>
        </authorList>
    </citation>
    <scope>NUCLEOTIDE SEQUENCE [LARGE SCALE GENOMIC DNA]</scope>
    <source>
        <strain evidence="9 10">CECT 7066</strain>
    </source>
</reference>
<evidence type="ECO:0000256" key="7">
    <source>
        <dbReference type="PROSITE-ProRule" id="PRU00533"/>
    </source>
</evidence>
<organism evidence="9 10">
    <name type="scientific">Palleronia marisminoris</name>
    <dbReference type="NCBI Taxonomy" id="315423"/>
    <lineage>
        <taxon>Bacteria</taxon>
        <taxon>Pseudomonadati</taxon>
        <taxon>Pseudomonadota</taxon>
        <taxon>Alphaproteobacteria</taxon>
        <taxon>Rhodobacterales</taxon>
        <taxon>Roseobacteraceae</taxon>
        <taxon>Palleronia</taxon>
    </lineage>
</organism>
<keyword evidence="4 8" id="KW-0949">S-adenosyl-L-methionine</keyword>
<dbReference type="OrthoDB" id="6169313at2"/>
<evidence type="ECO:0000256" key="1">
    <source>
        <dbReference type="ARBA" id="ARBA00012340"/>
    </source>
</evidence>
<evidence type="ECO:0000256" key="3">
    <source>
        <dbReference type="ARBA" id="ARBA00022679"/>
    </source>
</evidence>
<evidence type="ECO:0000313" key="9">
    <source>
        <dbReference type="EMBL" id="SLN61348.1"/>
    </source>
</evidence>
<keyword evidence="9" id="KW-0012">Acyltransferase</keyword>
<gene>
    <name evidence="9" type="primary">lasI_2</name>
    <name evidence="9" type="ORF">PAM7066_03060</name>
</gene>
<evidence type="ECO:0000256" key="2">
    <source>
        <dbReference type="ARBA" id="ARBA00022654"/>
    </source>
</evidence>
<dbReference type="PRINTS" id="PR01549">
    <property type="entry name" value="AUTOINDCRSYN"/>
</dbReference>
<dbReference type="GO" id="GO:0007165">
    <property type="term" value="P:signal transduction"/>
    <property type="evidence" value="ECO:0007669"/>
    <property type="project" value="TreeGrafter"/>
</dbReference>
<evidence type="ECO:0000256" key="8">
    <source>
        <dbReference type="RuleBase" id="RU361135"/>
    </source>
</evidence>
<dbReference type="Gene3D" id="3.40.630.30">
    <property type="match status" value="1"/>
</dbReference>
<dbReference type="AlphaFoldDB" id="A0A1Y5TGG3"/>
<evidence type="ECO:0000256" key="4">
    <source>
        <dbReference type="ARBA" id="ARBA00022691"/>
    </source>
</evidence>
<dbReference type="Proteomes" id="UP000193870">
    <property type="component" value="Unassembled WGS sequence"/>
</dbReference>
<dbReference type="SUPFAM" id="SSF55729">
    <property type="entry name" value="Acyl-CoA N-acyltransferases (Nat)"/>
    <property type="match status" value="1"/>
</dbReference>